<name>A0A077RB64_9BASI</name>
<feature type="non-terminal residue" evidence="2">
    <location>
        <position position="387"/>
    </location>
</feature>
<reference evidence="2" key="1">
    <citation type="journal article" date="2014" name="Genome Biol. Evol.">
        <title>Gene Loss Rather Than Gene Gain Is Associated with a Host Jump from Monocots to Dicots in the Smut Fungus Melanopsichium pennsylvanicum.</title>
        <authorList>
            <person name="Sharma R."/>
            <person name="Mishra B."/>
            <person name="Runge F."/>
            <person name="Thines M."/>
        </authorList>
    </citation>
    <scope>NUCLEOTIDE SEQUENCE</scope>
    <source>
        <strain evidence="2">4</strain>
    </source>
</reference>
<proteinExistence type="predicted"/>
<evidence type="ECO:0000313" key="2">
    <source>
        <dbReference type="EMBL" id="CDI56552.1"/>
    </source>
</evidence>
<accession>A0A077RB64</accession>
<dbReference type="PANTHER" id="PTHR46910:SF38">
    <property type="entry name" value="ZN(2)-C6 FUNGAL-TYPE DOMAIN-CONTAINING PROTEIN"/>
    <property type="match status" value="1"/>
</dbReference>
<dbReference type="InterPro" id="IPR050987">
    <property type="entry name" value="AtrR-like"/>
</dbReference>
<sequence length="387" mass="43102">MFFWIAYSLDRDLALSLARPLMLQHKELDVEIPLQVDNENLLNSAEGCYHPLVDKPALISSFLCLLQLDKIIGHTMKTVHALQNAKICFGMTSTKWDKKHVEEIDLAPDKWLHSVPSHLMYNPDEPDDKWLLQSSLLYCKYFDSRSFIHIVQVIKERNLHNKLAMTVNMPQIGISHAQDKKRLHYNLEADKINRKGHSMQKAPFLLPMKSHSSTMPLQSGADNDRIEAGSQRGCLASFADATPCFEAAPPGATSVNLRTESMAPNKRPNAVSHRLSAATSSCMMGNFQAEPGELDGMMGSFAISGQLNRKDAGSVDRLKDFIMSDDLGLNTSQPWRQAGFADTVQPICQNGLEADGADALIGPFQLSHGQSFGDLDEELLDWLQRAN</sequence>
<dbReference type="AlphaFoldDB" id="A0A077RB64"/>
<dbReference type="CDD" id="cd12148">
    <property type="entry name" value="fungal_TF_MHR"/>
    <property type="match status" value="1"/>
</dbReference>
<dbReference type="GO" id="GO:0003700">
    <property type="term" value="F:DNA-binding transcription factor activity"/>
    <property type="evidence" value="ECO:0007669"/>
    <property type="project" value="InterPro"/>
</dbReference>
<organism evidence="2">
    <name type="scientific">Melanopsichium pennsylvanicum 4</name>
    <dbReference type="NCBI Taxonomy" id="1398559"/>
    <lineage>
        <taxon>Eukaryota</taxon>
        <taxon>Fungi</taxon>
        <taxon>Dikarya</taxon>
        <taxon>Basidiomycota</taxon>
        <taxon>Ustilaginomycotina</taxon>
        <taxon>Ustilaginomycetes</taxon>
        <taxon>Ustilaginales</taxon>
        <taxon>Ustilaginaceae</taxon>
        <taxon>Melanopsichium</taxon>
    </lineage>
</organism>
<dbReference type="PANTHER" id="PTHR46910">
    <property type="entry name" value="TRANSCRIPTION FACTOR PDR1"/>
    <property type="match status" value="1"/>
</dbReference>
<keyword evidence="1" id="KW-0539">Nucleus</keyword>
<dbReference type="EMBL" id="HG529693">
    <property type="protein sequence ID" value="CDI56552.1"/>
    <property type="molecule type" value="Genomic_DNA"/>
</dbReference>
<protein>
    <submittedName>
        <fullName evidence="2">Uncharacterized protein</fullName>
    </submittedName>
</protein>
<evidence type="ECO:0000256" key="1">
    <source>
        <dbReference type="ARBA" id="ARBA00023242"/>
    </source>
</evidence>